<feature type="region of interest" description="Disordered" evidence="2">
    <location>
        <begin position="485"/>
        <end position="509"/>
    </location>
</feature>
<keyword evidence="6" id="KW-1185">Reference proteome</keyword>
<evidence type="ECO:0000256" key="1">
    <source>
        <dbReference type="SAM" id="Coils"/>
    </source>
</evidence>
<keyword evidence="3" id="KW-1133">Transmembrane helix</keyword>
<gene>
    <name evidence="4" type="ORF">GPM918_LOCUS25299</name>
    <name evidence="5" type="ORF">SRO942_LOCUS25301</name>
</gene>
<evidence type="ECO:0000256" key="2">
    <source>
        <dbReference type="SAM" id="MobiDB-lite"/>
    </source>
</evidence>
<comment type="caution">
    <text evidence="4">The sequence shown here is derived from an EMBL/GenBank/DDBJ whole genome shotgun (WGS) entry which is preliminary data.</text>
</comment>
<feature type="region of interest" description="Disordered" evidence="2">
    <location>
        <begin position="205"/>
        <end position="235"/>
    </location>
</feature>
<feature type="compositionally biased region" description="Basic and acidic residues" evidence="2">
    <location>
        <begin position="485"/>
        <end position="507"/>
    </location>
</feature>
<dbReference type="EMBL" id="CAJNOQ010009770">
    <property type="protein sequence ID" value="CAF1233631.1"/>
    <property type="molecule type" value="Genomic_DNA"/>
</dbReference>
<evidence type="ECO:0000256" key="3">
    <source>
        <dbReference type="SAM" id="Phobius"/>
    </source>
</evidence>
<dbReference type="OrthoDB" id="10053481at2759"/>
<evidence type="ECO:0000313" key="6">
    <source>
        <dbReference type="Proteomes" id="UP000663829"/>
    </source>
</evidence>
<dbReference type="Proteomes" id="UP000681722">
    <property type="component" value="Unassembled WGS sequence"/>
</dbReference>
<feature type="coiled-coil region" evidence="1">
    <location>
        <begin position="301"/>
        <end position="329"/>
    </location>
</feature>
<evidence type="ECO:0000313" key="5">
    <source>
        <dbReference type="EMBL" id="CAF3996116.1"/>
    </source>
</evidence>
<reference evidence="4" key="1">
    <citation type="submission" date="2021-02" db="EMBL/GenBank/DDBJ databases">
        <authorList>
            <person name="Nowell W R."/>
        </authorList>
    </citation>
    <scope>NUCLEOTIDE SEQUENCE</scope>
</reference>
<accession>A0A814YTZ8</accession>
<dbReference type="AlphaFoldDB" id="A0A814YTZ8"/>
<evidence type="ECO:0000313" key="4">
    <source>
        <dbReference type="EMBL" id="CAF1233631.1"/>
    </source>
</evidence>
<keyword evidence="3" id="KW-0472">Membrane</keyword>
<feature type="compositionally biased region" description="Polar residues" evidence="2">
    <location>
        <begin position="206"/>
        <end position="218"/>
    </location>
</feature>
<name>A0A814YTZ8_9BILA</name>
<protein>
    <submittedName>
        <fullName evidence="4">Uncharacterized protein</fullName>
    </submittedName>
</protein>
<feature type="transmembrane region" description="Helical" evidence="3">
    <location>
        <begin position="67"/>
        <end position="89"/>
    </location>
</feature>
<dbReference type="EMBL" id="CAJOBC010009773">
    <property type="protein sequence ID" value="CAF3996116.1"/>
    <property type="molecule type" value="Genomic_DNA"/>
</dbReference>
<organism evidence="4 6">
    <name type="scientific">Didymodactylos carnosus</name>
    <dbReference type="NCBI Taxonomy" id="1234261"/>
    <lineage>
        <taxon>Eukaryota</taxon>
        <taxon>Metazoa</taxon>
        <taxon>Spiralia</taxon>
        <taxon>Gnathifera</taxon>
        <taxon>Rotifera</taxon>
        <taxon>Eurotatoria</taxon>
        <taxon>Bdelloidea</taxon>
        <taxon>Philodinida</taxon>
        <taxon>Philodinidae</taxon>
        <taxon>Didymodactylos</taxon>
    </lineage>
</organism>
<feature type="transmembrane region" description="Helical" evidence="3">
    <location>
        <begin position="636"/>
        <end position="655"/>
    </location>
</feature>
<feature type="non-terminal residue" evidence="4">
    <location>
        <position position="1"/>
    </location>
</feature>
<keyword evidence="3" id="KW-0812">Transmembrane</keyword>
<dbReference type="Proteomes" id="UP000663829">
    <property type="component" value="Unassembled WGS sequence"/>
</dbReference>
<proteinExistence type="predicted"/>
<feature type="compositionally biased region" description="Basic and acidic residues" evidence="2">
    <location>
        <begin position="219"/>
        <end position="235"/>
    </location>
</feature>
<keyword evidence="1" id="KW-0175">Coiled coil</keyword>
<feature type="transmembrane region" description="Helical" evidence="3">
    <location>
        <begin position="12"/>
        <end position="35"/>
    </location>
</feature>
<sequence>MFTPVHSILFPLFWLCSVFSYFLTKLAHTTVYNYVERYIIKIYYPNYNLEDEKKVQRLQKYVWQSTFAFLILLQCLFLLTPSAVTVASVKDRNQPQTSSSALNDITNKAFEQQSLIEQQKLNINNKESVSKNKLINKISLTNTNDNDDNTAFSFDIQHLMQPFSMNFYERFISMFSDYNLNDDNALFVAQRDFKGQQNVRKHTKETLQSLSQTSNSKPSNEDKNSEMDSSNDKIEHLTRTVEGNLRNLKEQTRDIREKIITIIQPAVNSAQSVKGRFVANDEIDESDLEPNHDNTKESSILINVKEKLKQNEENINDTMEEKLNTAKKQIIKPSTTSIIDNMQENVILKKSMEKNIEDKVDELQARGSSVMDKVKESAHRLKKTIDKMVKTKVKSIVSSSEKKQKSTSSDINHKVVKEKLRPVKESMAKKMKNKLSKLTHSGTKNDEDKSVIDKMKNKAKSLKNSFKLEKSSMAKIMNEKLRSIIKSENDENDKPSATENARDKVRSLETSAKKSSIINKVKKNVNSIMNQTKIYFKHLFFSSTFSSESLSETSHLYTAYTDLKCFNYTKQRYRIWNKSHKQFLNKYRRYVPFEVYLNLIQTQGPVCYSDYSNSSCAFFLYSRQHQGFKTTLKKMILFWFVICAFIVIIALALAVNRQDQYTKHSSDRTRYHNESYYDIGGGGGDGSNNRRTQKNKQLIQNTFYDVSDVHYDRQIASSFDTSAKTLTISHNNNINVDEEIMKHLKLWLKREQDTNYRYIIDECQRAFNNASNKLKSL</sequence>